<dbReference type="Proteomes" id="UP000281564">
    <property type="component" value="Unassembled WGS sequence"/>
</dbReference>
<gene>
    <name evidence="6" type="ORF">DP106_14180</name>
</gene>
<dbReference type="PANTHER" id="PTHR43333">
    <property type="entry name" value="2-HACID_DH_C DOMAIN-CONTAINING PROTEIN"/>
    <property type="match status" value="1"/>
</dbReference>
<dbReference type="InterPro" id="IPR029753">
    <property type="entry name" value="D-isomer_DH_CS"/>
</dbReference>
<dbReference type="AlphaFoldDB" id="A0A3A6Q675"/>
<evidence type="ECO:0000259" key="5">
    <source>
        <dbReference type="Pfam" id="PF02826"/>
    </source>
</evidence>
<dbReference type="RefSeq" id="WP_120086368.1">
    <property type="nucleotide sequence ID" value="NZ_QMDW01000034.1"/>
</dbReference>
<accession>A0A3A6Q675</accession>
<dbReference type="GO" id="GO:0051287">
    <property type="term" value="F:NAD binding"/>
    <property type="evidence" value="ECO:0007669"/>
    <property type="project" value="InterPro"/>
</dbReference>
<evidence type="ECO:0000313" key="6">
    <source>
        <dbReference type="EMBL" id="RJX47757.1"/>
    </source>
</evidence>
<dbReference type="Gene3D" id="3.40.50.720">
    <property type="entry name" value="NAD(P)-binding Rossmann-like Domain"/>
    <property type="match status" value="2"/>
</dbReference>
<proteinExistence type="inferred from homology"/>
<reference evidence="6 7" key="1">
    <citation type="submission" date="2018-06" db="EMBL/GenBank/DDBJ databases">
        <title>Halonotius sp. F13-13 a new haloarchaeeon isolated from a solar saltern from Isla Cristina, Huelva, Spain.</title>
        <authorList>
            <person name="Duran-Viseras A."/>
            <person name="Sanchez-Porro C."/>
            <person name="Ventosa A."/>
        </authorList>
    </citation>
    <scope>NUCLEOTIDE SEQUENCE [LARGE SCALE GENOMIC DNA]</scope>
    <source>
        <strain evidence="6 7">CECT 7525</strain>
    </source>
</reference>
<keyword evidence="1 3" id="KW-0560">Oxidoreductase</keyword>
<evidence type="ECO:0000256" key="1">
    <source>
        <dbReference type="ARBA" id="ARBA00023002"/>
    </source>
</evidence>
<dbReference type="InterPro" id="IPR006139">
    <property type="entry name" value="D-isomer_2_OHA_DH_cat_dom"/>
</dbReference>
<dbReference type="GO" id="GO:0016616">
    <property type="term" value="F:oxidoreductase activity, acting on the CH-OH group of donors, NAD or NADP as acceptor"/>
    <property type="evidence" value="ECO:0007669"/>
    <property type="project" value="InterPro"/>
</dbReference>
<dbReference type="PANTHER" id="PTHR43333:SF1">
    <property type="entry name" value="D-ISOMER SPECIFIC 2-HYDROXYACID DEHYDROGENASE NAD-BINDING DOMAIN-CONTAINING PROTEIN"/>
    <property type="match status" value="1"/>
</dbReference>
<comment type="similarity">
    <text evidence="3">Belongs to the D-isomer specific 2-hydroxyacid dehydrogenase family.</text>
</comment>
<evidence type="ECO:0000259" key="4">
    <source>
        <dbReference type="Pfam" id="PF00389"/>
    </source>
</evidence>
<dbReference type="PROSITE" id="PS00671">
    <property type="entry name" value="D_2_HYDROXYACID_DH_3"/>
    <property type="match status" value="1"/>
</dbReference>
<evidence type="ECO:0000256" key="3">
    <source>
        <dbReference type="RuleBase" id="RU003719"/>
    </source>
</evidence>
<keyword evidence="2" id="KW-0520">NAD</keyword>
<dbReference type="EMBL" id="QMDW01000034">
    <property type="protein sequence ID" value="RJX47757.1"/>
    <property type="molecule type" value="Genomic_DNA"/>
</dbReference>
<dbReference type="SUPFAM" id="SSF52283">
    <property type="entry name" value="Formate/glycerate dehydrogenase catalytic domain-like"/>
    <property type="match status" value="1"/>
</dbReference>
<feature type="domain" description="D-isomer specific 2-hydroxyacid dehydrogenase catalytic" evidence="4">
    <location>
        <begin position="29"/>
        <end position="312"/>
    </location>
</feature>
<protein>
    <submittedName>
        <fullName evidence="6">D-2-hydroxyacid dehydrogenase</fullName>
    </submittedName>
</protein>
<dbReference type="SUPFAM" id="SSF51735">
    <property type="entry name" value="NAD(P)-binding Rossmann-fold domains"/>
    <property type="match status" value="1"/>
</dbReference>
<dbReference type="Pfam" id="PF00389">
    <property type="entry name" value="2-Hacid_dh"/>
    <property type="match status" value="1"/>
</dbReference>
<comment type="caution">
    <text evidence="6">The sequence shown here is derived from an EMBL/GenBank/DDBJ whole genome shotgun (WGS) entry which is preliminary data.</text>
</comment>
<sequence>MPSIDIAVLDQTIHGMSAREYRDTLAERVPSQTVKLVATPSEYAERLPEARIITGFEIDAETVDQASNLELFACTFAGTDHLPLDAFAANDVQVTNASGVHGPNAAEQVLAYVLSFARGLDHGWAQSQAGTWSHYQADELYESTVTVVGMGSIGGAIIDRFGPFGVELIGVRNSPSKGGAADEVVGIEQVPEVLPRTDYLVLACPLTEQTAQLVDETALERLPPGSVVVNIARGKVVDTDALCTALQTNELRGAALDVTDPEPLPDGHPLWSHDNCLITPHNAGHTPRYWERMTDIIAENLDRLETDEPLRNLAP</sequence>
<evidence type="ECO:0000256" key="2">
    <source>
        <dbReference type="ARBA" id="ARBA00023027"/>
    </source>
</evidence>
<dbReference type="OrthoDB" id="168224at2157"/>
<dbReference type="InterPro" id="IPR036291">
    <property type="entry name" value="NAD(P)-bd_dom_sf"/>
</dbReference>
<name>A0A3A6Q675_9EURY</name>
<feature type="domain" description="D-isomer specific 2-hydroxyacid dehydrogenase NAD-binding" evidence="5">
    <location>
        <begin position="110"/>
        <end position="283"/>
    </location>
</feature>
<evidence type="ECO:0000313" key="7">
    <source>
        <dbReference type="Proteomes" id="UP000281564"/>
    </source>
</evidence>
<organism evidence="6 7">
    <name type="scientific">Halonotius pteroides</name>
    <dbReference type="NCBI Taxonomy" id="268735"/>
    <lineage>
        <taxon>Archaea</taxon>
        <taxon>Methanobacteriati</taxon>
        <taxon>Methanobacteriota</taxon>
        <taxon>Stenosarchaea group</taxon>
        <taxon>Halobacteria</taxon>
        <taxon>Halobacteriales</taxon>
        <taxon>Haloferacaceae</taxon>
        <taxon>Halonotius</taxon>
    </lineage>
</organism>
<dbReference type="Pfam" id="PF02826">
    <property type="entry name" value="2-Hacid_dh_C"/>
    <property type="match status" value="1"/>
</dbReference>
<dbReference type="InterPro" id="IPR006140">
    <property type="entry name" value="D-isomer_DH_NAD-bd"/>
</dbReference>
<dbReference type="CDD" id="cd05300">
    <property type="entry name" value="2-Hacid_dh_1"/>
    <property type="match status" value="1"/>
</dbReference>
<keyword evidence="7" id="KW-1185">Reference proteome</keyword>